<dbReference type="AlphaFoldDB" id="A0AAW1DFH5"/>
<dbReference type="EMBL" id="JAPXFL010000003">
    <property type="protein sequence ID" value="KAK9508829.1"/>
    <property type="molecule type" value="Genomic_DNA"/>
</dbReference>
<sequence>MYKSGWIMCNGVPTCVRTWGGWITDNLKSDSVVLLITGNPGITDFYKKFLSSLNKSLNIPVWVLCHAGNQIPPSSENMIMPSLNSNPDLYNLDGQVKHKEDFILNYIPESKKIYLIGHSIGGKISVELMKNERIAKRVGHVYLMCPTLQYIGDTPNGKFYRMFLGRISPFLIMLAWIFTFLPYRIRAGLVYTFTMLYSLSFTIESCCVSGLLKLFTPKVLKGVFFFAQDEMDNVKALDHEIYENYYDKIQVYFGVSDRWAPLYQYEDLKKKYPLIECKLLEPYFTHSFVFRSSEAAAEKLTEQIKRIK</sequence>
<dbReference type="InterPro" id="IPR029058">
    <property type="entry name" value="AB_hydrolase_fold"/>
</dbReference>
<dbReference type="Pfam" id="PF10230">
    <property type="entry name" value="LIDHydrolase"/>
    <property type="match status" value="1"/>
</dbReference>
<accession>A0AAW1DFH5</accession>
<evidence type="ECO:0000313" key="10">
    <source>
        <dbReference type="EMBL" id="KAK9508829.1"/>
    </source>
</evidence>
<evidence type="ECO:0000256" key="3">
    <source>
        <dbReference type="ARBA" id="ARBA00019242"/>
    </source>
</evidence>
<evidence type="ECO:0000256" key="9">
    <source>
        <dbReference type="SAM" id="Phobius"/>
    </source>
</evidence>
<evidence type="ECO:0000256" key="7">
    <source>
        <dbReference type="ARBA" id="ARBA00039150"/>
    </source>
</evidence>
<dbReference type="GO" id="GO:0019915">
    <property type="term" value="P:lipid storage"/>
    <property type="evidence" value="ECO:0007669"/>
    <property type="project" value="InterPro"/>
</dbReference>
<feature type="transmembrane region" description="Helical" evidence="9">
    <location>
        <begin position="189"/>
        <end position="212"/>
    </location>
</feature>
<reference evidence="10 11" key="1">
    <citation type="submission" date="2022-12" db="EMBL/GenBank/DDBJ databases">
        <title>Chromosome-level genome assembly of true bugs.</title>
        <authorList>
            <person name="Ma L."/>
            <person name="Li H."/>
        </authorList>
    </citation>
    <scope>NUCLEOTIDE SEQUENCE [LARGE SCALE GENOMIC DNA]</scope>
    <source>
        <strain evidence="10">Lab_2022b</strain>
    </source>
</reference>
<dbReference type="GO" id="GO:0004771">
    <property type="term" value="F:sterol ester esterase activity"/>
    <property type="evidence" value="ECO:0007669"/>
    <property type="project" value="UniProtKB-EC"/>
</dbReference>
<feature type="transmembrane region" description="Helical" evidence="9">
    <location>
        <begin position="163"/>
        <end position="183"/>
    </location>
</feature>
<protein>
    <recommendedName>
        <fullName evidence="3">Lipid droplet-associated hydrolase</fullName>
        <ecNumber evidence="7">3.1.1.13</ecNumber>
    </recommendedName>
    <alternativeName>
        <fullName evidence="6">Lipid droplet-associated serine hydrolase</fullName>
    </alternativeName>
</protein>
<evidence type="ECO:0000256" key="6">
    <source>
        <dbReference type="ARBA" id="ARBA00031924"/>
    </source>
</evidence>
<keyword evidence="9" id="KW-0812">Transmembrane</keyword>
<evidence type="ECO:0000256" key="2">
    <source>
        <dbReference type="ARBA" id="ARBA00008300"/>
    </source>
</evidence>
<name>A0AAW1DFH5_9HEMI</name>
<dbReference type="EC" id="3.1.1.13" evidence="7"/>
<dbReference type="Proteomes" id="UP001461498">
    <property type="component" value="Unassembled WGS sequence"/>
</dbReference>
<keyword evidence="9" id="KW-1133">Transmembrane helix</keyword>
<comment type="caution">
    <text evidence="10">The sequence shown here is derived from an EMBL/GenBank/DDBJ whole genome shotgun (WGS) entry which is preliminary data.</text>
</comment>
<keyword evidence="11" id="KW-1185">Reference proteome</keyword>
<gene>
    <name evidence="10" type="ORF">O3M35_006290</name>
</gene>
<keyword evidence="5" id="KW-0378">Hydrolase</keyword>
<dbReference type="GO" id="GO:0005811">
    <property type="term" value="C:lipid droplet"/>
    <property type="evidence" value="ECO:0007669"/>
    <property type="project" value="UniProtKB-SubCell"/>
</dbReference>
<evidence type="ECO:0000256" key="4">
    <source>
        <dbReference type="ARBA" id="ARBA00022677"/>
    </source>
</evidence>
<dbReference type="PANTHER" id="PTHR13390:SF0">
    <property type="entry name" value="LIPID DROPLET-ASSOCIATED HYDROLASE"/>
    <property type="match status" value="1"/>
</dbReference>
<comment type="similarity">
    <text evidence="2">Belongs to the AB hydrolase superfamily. LDAH family.</text>
</comment>
<comment type="subcellular location">
    <subcellularLocation>
        <location evidence="1">Lipid droplet</location>
    </subcellularLocation>
</comment>
<proteinExistence type="inferred from homology"/>
<keyword evidence="4" id="KW-0551">Lipid droplet</keyword>
<dbReference type="SUPFAM" id="SSF53474">
    <property type="entry name" value="alpha/beta-Hydrolases"/>
    <property type="match status" value="1"/>
</dbReference>
<keyword evidence="9" id="KW-0472">Membrane</keyword>
<organism evidence="10 11">
    <name type="scientific">Rhynocoris fuscipes</name>
    <dbReference type="NCBI Taxonomy" id="488301"/>
    <lineage>
        <taxon>Eukaryota</taxon>
        <taxon>Metazoa</taxon>
        <taxon>Ecdysozoa</taxon>
        <taxon>Arthropoda</taxon>
        <taxon>Hexapoda</taxon>
        <taxon>Insecta</taxon>
        <taxon>Pterygota</taxon>
        <taxon>Neoptera</taxon>
        <taxon>Paraneoptera</taxon>
        <taxon>Hemiptera</taxon>
        <taxon>Heteroptera</taxon>
        <taxon>Panheteroptera</taxon>
        <taxon>Cimicomorpha</taxon>
        <taxon>Reduviidae</taxon>
        <taxon>Harpactorinae</taxon>
        <taxon>Harpactorini</taxon>
        <taxon>Rhynocoris</taxon>
    </lineage>
</organism>
<evidence type="ECO:0000313" key="11">
    <source>
        <dbReference type="Proteomes" id="UP001461498"/>
    </source>
</evidence>
<dbReference type="PANTHER" id="PTHR13390">
    <property type="entry name" value="LIPASE"/>
    <property type="match status" value="1"/>
</dbReference>
<evidence type="ECO:0000256" key="8">
    <source>
        <dbReference type="ARBA" id="ARBA00049527"/>
    </source>
</evidence>
<dbReference type="InterPro" id="IPR019363">
    <property type="entry name" value="LDAH"/>
</dbReference>
<evidence type="ECO:0000256" key="1">
    <source>
        <dbReference type="ARBA" id="ARBA00004502"/>
    </source>
</evidence>
<dbReference type="Gene3D" id="3.40.50.1820">
    <property type="entry name" value="alpha/beta hydrolase"/>
    <property type="match status" value="1"/>
</dbReference>
<evidence type="ECO:0000256" key="5">
    <source>
        <dbReference type="ARBA" id="ARBA00022801"/>
    </source>
</evidence>
<comment type="catalytic activity">
    <reaction evidence="8">
        <text>a cholesterol ester + H2O = cholesterol + a fatty acid + H(+)</text>
        <dbReference type="Rhea" id="RHEA:36403"/>
        <dbReference type="ChEBI" id="CHEBI:15377"/>
        <dbReference type="ChEBI" id="CHEBI:15378"/>
        <dbReference type="ChEBI" id="CHEBI:16113"/>
        <dbReference type="ChEBI" id="CHEBI:17002"/>
        <dbReference type="ChEBI" id="CHEBI:28868"/>
        <dbReference type="EC" id="3.1.1.13"/>
    </reaction>
    <physiologicalReaction direction="left-to-right" evidence="8">
        <dbReference type="Rhea" id="RHEA:36404"/>
    </physiologicalReaction>
</comment>